<keyword evidence="31" id="KW-1185">Reference proteome</keyword>
<dbReference type="FunFam" id="1.10.150.900:FF:000003">
    <property type="entry name" value="N-fatty-acyl-amino acid synthase/hydrolase PM20D1"/>
    <property type="match status" value="1"/>
</dbReference>
<evidence type="ECO:0000256" key="23">
    <source>
        <dbReference type="ARBA" id="ARBA00048840"/>
    </source>
</evidence>
<comment type="catalytic activity">
    <reaction evidence="25">
        <text>N-(5Z,8Z,11Z,14Z-eicosatetraenoyl)-L-serine + H2O = (5Z,8Z,11Z,14Z)-eicosatetraenoate + L-serine</text>
        <dbReference type="Rhea" id="RHEA:64116"/>
        <dbReference type="ChEBI" id="CHEBI:15377"/>
        <dbReference type="ChEBI" id="CHEBI:32395"/>
        <dbReference type="ChEBI" id="CHEBI:33384"/>
        <dbReference type="ChEBI" id="CHEBI:149697"/>
    </reaction>
    <physiologicalReaction direction="left-to-right" evidence="25">
        <dbReference type="Rhea" id="RHEA:64117"/>
    </physiologicalReaction>
    <physiologicalReaction direction="right-to-left" evidence="25">
        <dbReference type="Rhea" id="RHEA:64118"/>
    </physiologicalReaction>
</comment>
<dbReference type="GO" id="GO:0006508">
    <property type="term" value="P:proteolysis"/>
    <property type="evidence" value="ECO:0007669"/>
    <property type="project" value="UniProtKB-KW"/>
</dbReference>
<comment type="catalytic activity">
    <reaction evidence="13">
        <text>(5Z,8Z,11Z,14Z)-eicosatetraenoate + L-phenylalanine = N-(5Z,8Z,11Z,14Z-eicosatetraenoyl)-L-phenylalanine + H2O</text>
        <dbReference type="Rhea" id="RHEA:51312"/>
        <dbReference type="ChEBI" id="CHEBI:15377"/>
        <dbReference type="ChEBI" id="CHEBI:32395"/>
        <dbReference type="ChEBI" id="CHEBI:58095"/>
        <dbReference type="ChEBI" id="CHEBI:134022"/>
    </reaction>
    <physiologicalReaction direction="left-to-right" evidence="13">
        <dbReference type="Rhea" id="RHEA:51313"/>
    </physiologicalReaction>
    <physiologicalReaction direction="right-to-left" evidence="13">
        <dbReference type="Rhea" id="RHEA:51314"/>
    </physiologicalReaction>
</comment>
<organism evidence="30 31">
    <name type="scientific">Cloeon dipterum</name>
    <dbReference type="NCBI Taxonomy" id="197152"/>
    <lineage>
        <taxon>Eukaryota</taxon>
        <taxon>Metazoa</taxon>
        <taxon>Ecdysozoa</taxon>
        <taxon>Arthropoda</taxon>
        <taxon>Hexapoda</taxon>
        <taxon>Insecta</taxon>
        <taxon>Pterygota</taxon>
        <taxon>Palaeoptera</taxon>
        <taxon>Ephemeroptera</taxon>
        <taxon>Pisciforma</taxon>
        <taxon>Baetidae</taxon>
        <taxon>Cloeon</taxon>
    </lineage>
</organism>
<dbReference type="AlphaFoldDB" id="A0A8S1D7F3"/>
<comment type="catalytic activity">
    <reaction evidence="19">
        <text>N-(9Z-octadecenoyl)-L-serine + H2O = L-serine + (9Z)-octadecenoate</text>
        <dbReference type="Rhea" id="RHEA:51352"/>
        <dbReference type="ChEBI" id="CHEBI:15377"/>
        <dbReference type="ChEBI" id="CHEBI:30823"/>
        <dbReference type="ChEBI" id="CHEBI:33384"/>
        <dbReference type="ChEBI" id="CHEBI:134031"/>
    </reaction>
    <physiologicalReaction direction="left-to-right" evidence="19">
        <dbReference type="Rhea" id="RHEA:51353"/>
    </physiologicalReaction>
</comment>
<evidence type="ECO:0000256" key="14">
    <source>
        <dbReference type="ARBA" id="ARBA00047879"/>
    </source>
</evidence>
<comment type="pathway">
    <text evidence="7">Amino-acid metabolism.</text>
</comment>
<comment type="catalytic activity">
    <reaction evidence="21">
        <text>N-(9Z-octadecenoyl)-L-tryptophan + H2O = L-tryptophan + (9Z)-octadecenoate</text>
        <dbReference type="Rhea" id="RHEA:64176"/>
        <dbReference type="ChEBI" id="CHEBI:15377"/>
        <dbReference type="ChEBI" id="CHEBI:30823"/>
        <dbReference type="ChEBI" id="CHEBI:57912"/>
        <dbReference type="ChEBI" id="CHEBI:149733"/>
    </reaction>
    <physiologicalReaction direction="left-to-right" evidence="21">
        <dbReference type="Rhea" id="RHEA:64177"/>
    </physiologicalReaction>
</comment>
<feature type="binding site" evidence="28">
    <location>
        <position position="181"/>
    </location>
    <ligand>
        <name>Zn(2+)</name>
        <dbReference type="ChEBI" id="CHEBI:29105"/>
        <label>1</label>
    </ligand>
</feature>
<comment type="catalytic activity">
    <reaction evidence="20">
        <text>N-(9Z-octadecenoyl)-L-glutamine + H2O = L-glutamine + (9Z)-octadecenoate</text>
        <dbReference type="Rhea" id="RHEA:51356"/>
        <dbReference type="ChEBI" id="CHEBI:15377"/>
        <dbReference type="ChEBI" id="CHEBI:30823"/>
        <dbReference type="ChEBI" id="CHEBI:58359"/>
        <dbReference type="ChEBI" id="CHEBI:134033"/>
    </reaction>
    <physiologicalReaction direction="left-to-right" evidence="20">
        <dbReference type="Rhea" id="RHEA:51357"/>
    </physiologicalReaction>
</comment>
<evidence type="ECO:0000256" key="26">
    <source>
        <dbReference type="ARBA" id="ARBA00049457"/>
    </source>
</evidence>
<evidence type="ECO:0000256" key="28">
    <source>
        <dbReference type="PIRSR" id="PIRSR037217-2"/>
    </source>
</evidence>
<dbReference type="EMBL" id="CADEPI010000158">
    <property type="protein sequence ID" value="CAB3378126.1"/>
    <property type="molecule type" value="Genomic_DNA"/>
</dbReference>
<dbReference type="Pfam" id="PF07687">
    <property type="entry name" value="M20_dimer"/>
    <property type="match status" value="1"/>
</dbReference>
<evidence type="ECO:0000256" key="6">
    <source>
        <dbReference type="ARBA" id="ARBA00022833"/>
    </source>
</evidence>
<dbReference type="Gene3D" id="3.30.70.360">
    <property type="match status" value="1"/>
</dbReference>
<dbReference type="PIRSF" id="PIRSF037217">
    <property type="entry name" value="Carboxypeptidase_S"/>
    <property type="match status" value="1"/>
</dbReference>
<dbReference type="InterPro" id="IPR002933">
    <property type="entry name" value="Peptidase_M20"/>
</dbReference>
<keyword evidence="3" id="KW-0645">Protease</keyword>
<evidence type="ECO:0000313" key="30">
    <source>
        <dbReference type="EMBL" id="CAB3378126.1"/>
    </source>
</evidence>
<protein>
    <recommendedName>
        <fullName evidence="29">Peptidase M20 dimerisation domain-containing protein</fullName>
    </recommendedName>
</protein>
<dbReference type="GO" id="GO:1990845">
    <property type="term" value="P:adaptive thermogenesis"/>
    <property type="evidence" value="ECO:0007669"/>
    <property type="project" value="UniProtKB-ARBA"/>
</dbReference>
<comment type="catalytic activity">
    <reaction evidence="17">
        <text>N-(5Z,8Z,11Z,14Z)-eicosatetraenoyl-glycine + H2O = (5Z,8Z,11Z,14Z)-eicosatetraenoate + glycine</text>
        <dbReference type="Rhea" id="RHEA:64108"/>
        <dbReference type="ChEBI" id="CHEBI:15377"/>
        <dbReference type="ChEBI" id="CHEBI:32395"/>
        <dbReference type="ChEBI" id="CHEBI:57305"/>
        <dbReference type="ChEBI" id="CHEBI:59002"/>
    </reaction>
    <physiologicalReaction direction="left-to-right" evidence="17">
        <dbReference type="Rhea" id="RHEA:64109"/>
    </physiologicalReaction>
    <physiologicalReaction direction="right-to-left" evidence="17">
        <dbReference type="Rhea" id="RHEA:64110"/>
    </physiologicalReaction>
</comment>
<dbReference type="SUPFAM" id="SSF53187">
    <property type="entry name" value="Zn-dependent exopeptidases"/>
    <property type="match status" value="1"/>
</dbReference>
<comment type="catalytic activity">
    <reaction evidence="10">
        <text>N-(4Z,7Z,10Z,13Z,16Z,19Z-docosahexaenoyl)-L-phenylalanine + H2O = (4Z,7Z,10Z,13Z,16Z,19Z)-docosahexaenoate + L-phenylalanine</text>
        <dbReference type="Rhea" id="RHEA:64132"/>
        <dbReference type="ChEBI" id="CHEBI:15377"/>
        <dbReference type="ChEBI" id="CHEBI:58095"/>
        <dbReference type="ChEBI" id="CHEBI:77016"/>
        <dbReference type="ChEBI" id="CHEBI:149701"/>
    </reaction>
    <physiologicalReaction direction="left-to-right" evidence="10">
        <dbReference type="Rhea" id="RHEA:64133"/>
    </physiologicalReaction>
</comment>
<comment type="pathway">
    <text evidence="1">Lipid metabolism; fatty acid metabolism.</text>
</comment>
<evidence type="ECO:0000256" key="20">
    <source>
        <dbReference type="ARBA" id="ARBA00048729"/>
    </source>
</evidence>
<feature type="binding site" evidence="28">
    <location>
        <position position="216"/>
    </location>
    <ligand>
        <name>Zn(2+)</name>
        <dbReference type="ChEBI" id="CHEBI:29105"/>
        <label>1</label>
    </ligand>
</feature>
<feature type="binding site" evidence="28">
    <location>
        <position position="243"/>
    </location>
    <ligand>
        <name>Zn(2+)</name>
        <dbReference type="ChEBI" id="CHEBI:29105"/>
        <label>2</label>
    </ligand>
</feature>
<evidence type="ECO:0000256" key="12">
    <source>
        <dbReference type="ARBA" id="ARBA00047866"/>
    </source>
</evidence>
<dbReference type="OrthoDB" id="3064516at2759"/>
<feature type="binding site" evidence="28">
    <location>
        <position position="181"/>
    </location>
    <ligand>
        <name>Zn(2+)</name>
        <dbReference type="ChEBI" id="CHEBI:29105"/>
        <label>2</label>
    </ligand>
</feature>
<comment type="catalytic activity">
    <reaction evidence="24">
        <text>L-phenylalanine + (9Z)-octadecenoate = N-(9Z-octadecenoyl)-L-phenylalanine + H2O</text>
        <dbReference type="Rhea" id="RHEA:51300"/>
        <dbReference type="ChEBI" id="CHEBI:15377"/>
        <dbReference type="ChEBI" id="CHEBI:30823"/>
        <dbReference type="ChEBI" id="CHEBI:58095"/>
        <dbReference type="ChEBI" id="CHEBI:134020"/>
    </reaction>
    <physiologicalReaction direction="left-to-right" evidence="24">
        <dbReference type="Rhea" id="RHEA:51301"/>
    </physiologicalReaction>
    <physiologicalReaction direction="right-to-left" evidence="24">
        <dbReference type="Rhea" id="RHEA:51302"/>
    </physiologicalReaction>
</comment>
<evidence type="ECO:0000256" key="17">
    <source>
        <dbReference type="ARBA" id="ARBA00048402"/>
    </source>
</evidence>
<feature type="binding site" evidence="28">
    <location>
        <position position="148"/>
    </location>
    <ligand>
        <name>Zn(2+)</name>
        <dbReference type="ChEBI" id="CHEBI:29105"/>
        <label>2</label>
    </ligand>
</feature>
<name>A0A8S1D7F3_9INSE</name>
<evidence type="ECO:0000256" key="22">
    <source>
        <dbReference type="ARBA" id="ARBA00048827"/>
    </source>
</evidence>
<evidence type="ECO:0000256" key="18">
    <source>
        <dbReference type="ARBA" id="ARBA00048579"/>
    </source>
</evidence>
<evidence type="ECO:0000256" key="11">
    <source>
        <dbReference type="ARBA" id="ARBA00047723"/>
    </source>
</evidence>
<dbReference type="GO" id="GO:0043605">
    <property type="term" value="P:amide catabolic process"/>
    <property type="evidence" value="ECO:0007669"/>
    <property type="project" value="UniProtKB-ARBA"/>
</dbReference>
<dbReference type="InterPro" id="IPR036264">
    <property type="entry name" value="Bact_exopeptidase_dim_dom"/>
</dbReference>
<proteinExistence type="inferred from homology"/>
<dbReference type="InterPro" id="IPR011650">
    <property type="entry name" value="Peptidase_M20_dimer"/>
</dbReference>
<feature type="active site" evidence="27">
    <location>
        <position position="150"/>
    </location>
</feature>
<comment type="function">
    <text evidence="8">Secreted enzyme that regulates the endogenous N-fatty acyl amino acid (NAAs) tissue and circulating levels by functioning as a bidirectional NAA synthase/hydrolase. It condenses free fatty acids and free amino acids to generate NAAs and bidirectionally catalyzes the reverse hydrolysis reaction. Some of these NAAs stimulate oxidative metabolism via mitochondrial uncoupling, increasing energy expenditure in a UPC1-independent manner. Thereby, this secreted protein may indirectly regulate whole body energy expenditure. PM20D1 circulates in tight association with both low- and high-density (LDL and HDL,respectively) lipoprotein particles.</text>
</comment>
<dbReference type="GO" id="GO:0004046">
    <property type="term" value="F:aminoacylase activity"/>
    <property type="evidence" value="ECO:0007669"/>
    <property type="project" value="UniProtKB-EC"/>
</dbReference>
<comment type="catalytic activity">
    <reaction evidence="12">
        <text>N-(9Z-octadecenoyl)-L-tyrosine + H2O = L-tyrosine + (9Z)-octadecenoate</text>
        <dbReference type="Rhea" id="RHEA:64184"/>
        <dbReference type="ChEBI" id="CHEBI:15377"/>
        <dbReference type="ChEBI" id="CHEBI:30823"/>
        <dbReference type="ChEBI" id="CHEBI:58315"/>
        <dbReference type="ChEBI" id="CHEBI:149734"/>
    </reaction>
    <physiologicalReaction direction="left-to-right" evidence="12">
        <dbReference type="Rhea" id="RHEA:64185"/>
    </physiologicalReaction>
</comment>
<sequence length="532" mass="60131">MVQSKSPKWQLRWRCGRWWWKVFKLLLKIPLVIGLLLSVVVLYRAFTASTPASTLDILNNAQTAGVDDGLKMERAHRLAGALRISTISYEPGKQETGELLKLHRYLEKEFPAVHNCSFVKREIINVYSLLYTVTGTSPDKLPYMLASHLDVVPADPEHWEVDPFSGKIVNNTYIYGRGTIDDKGGVLGILEALEYLIKKGERPQRSFFIAFGHDEEVSGKQGAQEIARVLLKRGVDRLDFVLDEGYTVTRYIFPGTRKHVALVGVSEKGYLTLELSVNGSPGHSSFPPWESAIGILSEAITKLEKNKLPSMFGTGPERSTFEYLAPHVGFLHRLLYSNMWLFSGFMARIMEKEALSNAYVRTTSAITVFHGGIKENVVPAHAKATINHRVHPSQTISEVIEFDKRTIDDPRVEIKVKASKEAHTVSPYGPDDVQFNLIARSIYQTFDDVVVIPGVLIANTDTRWYLGLSSHLYRFFPTVIYPQDTNRYHGIDERISIDNYQQAVSFYYRVMKNADLIIGHVASTTAHQQREL</sequence>
<evidence type="ECO:0000256" key="4">
    <source>
        <dbReference type="ARBA" id="ARBA00022723"/>
    </source>
</evidence>
<dbReference type="GO" id="GO:0043604">
    <property type="term" value="P:amide biosynthetic process"/>
    <property type="evidence" value="ECO:0007669"/>
    <property type="project" value="TreeGrafter"/>
</dbReference>
<evidence type="ECO:0000256" key="10">
    <source>
        <dbReference type="ARBA" id="ARBA00047567"/>
    </source>
</evidence>
<comment type="catalytic activity">
    <reaction evidence="15">
        <text>N-(9Z-octadecenoyl)-L-methionine + H2O = (9Z)-octadecenoate + L-methionine</text>
        <dbReference type="Rhea" id="RHEA:64144"/>
        <dbReference type="ChEBI" id="CHEBI:15377"/>
        <dbReference type="ChEBI" id="CHEBI:30823"/>
        <dbReference type="ChEBI" id="CHEBI:57844"/>
        <dbReference type="ChEBI" id="CHEBI:149732"/>
    </reaction>
    <physiologicalReaction direction="left-to-right" evidence="15">
        <dbReference type="Rhea" id="RHEA:64145"/>
    </physiologicalReaction>
</comment>
<dbReference type="GO" id="GO:0005576">
    <property type="term" value="C:extracellular region"/>
    <property type="evidence" value="ECO:0007669"/>
    <property type="project" value="UniProtKB-ARBA"/>
</dbReference>
<comment type="catalytic activity">
    <reaction evidence="16">
        <text>N-(9Z-octadecenoyl)-L-asparagine + H2O = L-asparagine + (9Z)-octadecenoate</text>
        <dbReference type="Rhea" id="RHEA:64136"/>
        <dbReference type="ChEBI" id="CHEBI:15377"/>
        <dbReference type="ChEBI" id="CHEBI:30823"/>
        <dbReference type="ChEBI" id="CHEBI:58048"/>
        <dbReference type="ChEBI" id="CHEBI:149730"/>
    </reaction>
    <physiologicalReaction direction="left-to-right" evidence="16">
        <dbReference type="Rhea" id="RHEA:64137"/>
    </physiologicalReaction>
</comment>
<comment type="caution">
    <text evidence="30">The sequence shown here is derived from an EMBL/GenBank/DDBJ whole genome shotgun (WGS) entry which is preliminary data.</text>
</comment>
<comment type="catalytic activity">
    <reaction evidence="11">
        <text>N-octadecanoyl-L-phenylalanine + H2O = octadecanoate + L-phenylalanine</text>
        <dbReference type="Rhea" id="RHEA:64128"/>
        <dbReference type="ChEBI" id="CHEBI:15377"/>
        <dbReference type="ChEBI" id="CHEBI:25629"/>
        <dbReference type="ChEBI" id="CHEBI:58095"/>
        <dbReference type="ChEBI" id="CHEBI:149700"/>
    </reaction>
    <physiologicalReaction direction="left-to-right" evidence="11">
        <dbReference type="Rhea" id="RHEA:64129"/>
    </physiologicalReaction>
</comment>
<keyword evidence="4 28" id="KW-0479">Metal-binding</keyword>
<feature type="domain" description="Peptidase M20 dimerisation" evidence="29">
    <location>
        <begin position="266"/>
        <end position="401"/>
    </location>
</feature>
<evidence type="ECO:0000256" key="7">
    <source>
        <dbReference type="ARBA" id="ARBA00034698"/>
    </source>
</evidence>
<comment type="catalytic activity">
    <reaction evidence="18">
        <text>an N-acyl-L-amino acid + H2O = an L-alpha-amino acid + a carboxylate</text>
        <dbReference type="Rhea" id="RHEA:15565"/>
        <dbReference type="ChEBI" id="CHEBI:15377"/>
        <dbReference type="ChEBI" id="CHEBI:29067"/>
        <dbReference type="ChEBI" id="CHEBI:59869"/>
        <dbReference type="ChEBI" id="CHEBI:59874"/>
        <dbReference type="EC" id="3.5.1.14"/>
    </reaction>
    <physiologicalReaction direction="left-to-right" evidence="18">
        <dbReference type="Rhea" id="RHEA:15566"/>
    </physiologicalReaction>
    <physiologicalReaction direction="right-to-left" evidence="18">
        <dbReference type="Rhea" id="RHEA:15567"/>
    </physiologicalReaction>
</comment>
<reference evidence="30 31" key="1">
    <citation type="submission" date="2020-04" db="EMBL/GenBank/DDBJ databases">
        <authorList>
            <person name="Alioto T."/>
            <person name="Alioto T."/>
            <person name="Gomez Garrido J."/>
        </authorList>
    </citation>
    <scope>NUCLEOTIDE SEQUENCE [LARGE SCALE GENOMIC DNA]</scope>
</reference>
<evidence type="ECO:0000256" key="27">
    <source>
        <dbReference type="PIRSR" id="PIRSR037217-1"/>
    </source>
</evidence>
<dbReference type="Proteomes" id="UP000494165">
    <property type="component" value="Unassembled WGS sequence"/>
</dbReference>
<dbReference type="SUPFAM" id="SSF55031">
    <property type="entry name" value="Bacterial exopeptidase dimerisation domain"/>
    <property type="match status" value="1"/>
</dbReference>
<evidence type="ECO:0000256" key="5">
    <source>
        <dbReference type="ARBA" id="ARBA00022801"/>
    </source>
</evidence>
<evidence type="ECO:0000313" key="31">
    <source>
        <dbReference type="Proteomes" id="UP000494165"/>
    </source>
</evidence>
<dbReference type="GO" id="GO:0006520">
    <property type="term" value="P:amino acid metabolic process"/>
    <property type="evidence" value="ECO:0007669"/>
    <property type="project" value="TreeGrafter"/>
</dbReference>
<dbReference type="Gene3D" id="3.40.630.10">
    <property type="entry name" value="Zn peptidases"/>
    <property type="match status" value="1"/>
</dbReference>
<evidence type="ECO:0000256" key="1">
    <source>
        <dbReference type="ARBA" id="ARBA00004872"/>
    </source>
</evidence>
<evidence type="ECO:0000256" key="13">
    <source>
        <dbReference type="ARBA" id="ARBA00047874"/>
    </source>
</evidence>
<evidence type="ECO:0000256" key="24">
    <source>
        <dbReference type="ARBA" id="ARBA00048879"/>
    </source>
</evidence>
<gene>
    <name evidence="30" type="ORF">CLODIP_2_CD03073</name>
</gene>
<evidence type="ECO:0000256" key="25">
    <source>
        <dbReference type="ARBA" id="ARBA00049100"/>
    </source>
</evidence>
<evidence type="ECO:0000259" key="29">
    <source>
        <dbReference type="Pfam" id="PF07687"/>
    </source>
</evidence>
<accession>A0A8S1D7F3</accession>
<dbReference type="InterPro" id="IPR017141">
    <property type="entry name" value="Pept_M20_carboxypep"/>
</dbReference>
<dbReference type="PANTHER" id="PTHR45962:SF1">
    <property type="entry name" value="N-FATTY-ACYL-AMINO ACID SYNTHASE_HYDROLASE PM20D1"/>
    <property type="match status" value="1"/>
</dbReference>
<evidence type="ECO:0000256" key="3">
    <source>
        <dbReference type="ARBA" id="ARBA00022670"/>
    </source>
</evidence>
<feature type="active site" description="Proton acceptor" evidence="27">
    <location>
        <position position="215"/>
    </location>
</feature>
<dbReference type="InterPro" id="IPR047177">
    <property type="entry name" value="Pept_M20A"/>
</dbReference>
<evidence type="ECO:0000256" key="9">
    <source>
        <dbReference type="ARBA" id="ARBA00047450"/>
    </source>
</evidence>
<evidence type="ECO:0000256" key="15">
    <source>
        <dbReference type="ARBA" id="ARBA00048145"/>
    </source>
</evidence>
<evidence type="ECO:0000256" key="16">
    <source>
        <dbReference type="ARBA" id="ARBA00048380"/>
    </source>
</evidence>
<keyword evidence="6 28" id="KW-0862">Zinc</keyword>
<dbReference type="Gene3D" id="1.10.150.900">
    <property type="match status" value="1"/>
</dbReference>
<evidence type="ECO:0000256" key="19">
    <source>
        <dbReference type="ARBA" id="ARBA00048597"/>
    </source>
</evidence>
<dbReference type="GO" id="GO:0004181">
    <property type="term" value="F:metallocarboxypeptidase activity"/>
    <property type="evidence" value="ECO:0007669"/>
    <property type="project" value="InterPro"/>
</dbReference>
<feature type="binding site" evidence="28">
    <location>
        <position position="489"/>
    </location>
    <ligand>
        <name>Zn(2+)</name>
        <dbReference type="ChEBI" id="CHEBI:29105"/>
        <label>1</label>
    </ligand>
</feature>
<dbReference type="GO" id="GO:0006629">
    <property type="term" value="P:lipid metabolic process"/>
    <property type="evidence" value="ECO:0007669"/>
    <property type="project" value="UniProtKB-ARBA"/>
</dbReference>
<evidence type="ECO:0000256" key="2">
    <source>
        <dbReference type="ARBA" id="ARBA00006247"/>
    </source>
</evidence>
<dbReference type="Pfam" id="PF01546">
    <property type="entry name" value="Peptidase_M20"/>
    <property type="match status" value="1"/>
</dbReference>
<dbReference type="FunFam" id="3.40.630.10:FF:000027">
    <property type="entry name" value="N-fatty-acyl-amino acid synthase/hydrolase PM20D1"/>
    <property type="match status" value="1"/>
</dbReference>
<evidence type="ECO:0000256" key="8">
    <source>
        <dbReference type="ARBA" id="ARBA00046147"/>
    </source>
</evidence>
<comment type="catalytic activity">
    <reaction evidence="22">
        <text>N-(9Z-octadecenoyl)-L-leucine + H2O = L-leucine + (9Z)-octadecenoate</text>
        <dbReference type="Rhea" id="RHEA:51360"/>
        <dbReference type="ChEBI" id="CHEBI:15377"/>
        <dbReference type="ChEBI" id="CHEBI:30823"/>
        <dbReference type="ChEBI" id="CHEBI:57427"/>
        <dbReference type="ChEBI" id="CHEBI:134035"/>
    </reaction>
    <physiologicalReaction direction="left-to-right" evidence="22">
        <dbReference type="Rhea" id="RHEA:51361"/>
    </physiologicalReaction>
    <physiologicalReaction direction="right-to-left" evidence="22">
        <dbReference type="Rhea" id="RHEA:51362"/>
    </physiologicalReaction>
</comment>
<dbReference type="GO" id="GO:0046872">
    <property type="term" value="F:metal ion binding"/>
    <property type="evidence" value="ECO:0007669"/>
    <property type="project" value="UniProtKB-KW"/>
</dbReference>
<comment type="catalytic activity">
    <reaction evidence="14">
        <text>N-hexadecanoyl-L-phenylalanine + H2O = hexadecanoate + L-phenylalanine</text>
        <dbReference type="Rhea" id="RHEA:64124"/>
        <dbReference type="ChEBI" id="CHEBI:7896"/>
        <dbReference type="ChEBI" id="CHEBI:15377"/>
        <dbReference type="ChEBI" id="CHEBI:58095"/>
        <dbReference type="ChEBI" id="CHEBI:149699"/>
    </reaction>
    <physiologicalReaction direction="left-to-right" evidence="14">
        <dbReference type="Rhea" id="RHEA:64125"/>
    </physiologicalReaction>
</comment>
<comment type="similarity">
    <text evidence="2">Belongs to the peptidase M20A family.</text>
</comment>
<evidence type="ECO:0000256" key="21">
    <source>
        <dbReference type="ARBA" id="ARBA00048822"/>
    </source>
</evidence>
<dbReference type="PANTHER" id="PTHR45962">
    <property type="entry name" value="N-FATTY-ACYL-AMINO ACID SYNTHASE/HYDROLASE PM20D1"/>
    <property type="match status" value="1"/>
</dbReference>
<comment type="catalytic activity">
    <reaction evidence="23">
        <text>an N-acyl-aromatic L-alpha-amino acid + H2O = an aromatic L-alpha-amino acid + a carboxylate</text>
        <dbReference type="Rhea" id="RHEA:54184"/>
        <dbReference type="ChEBI" id="CHEBI:15377"/>
        <dbReference type="ChEBI" id="CHEBI:29067"/>
        <dbReference type="ChEBI" id="CHEBI:84824"/>
        <dbReference type="ChEBI" id="CHEBI:138093"/>
        <dbReference type="EC" id="3.5.1.114"/>
    </reaction>
    <physiologicalReaction direction="left-to-right" evidence="23">
        <dbReference type="Rhea" id="RHEA:54185"/>
    </physiologicalReaction>
    <physiologicalReaction direction="right-to-left" evidence="23">
        <dbReference type="Rhea" id="RHEA:54186"/>
    </physiologicalReaction>
</comment>
<keyword evidence="5" id="KW-0378">Hydrolase</keyword>
<comment type="catalytic activity">
    <reaction evidence="26">
        <text>N-(9Z-octadecenoyl)-L-lysine + H2O = L-lysine + (9Z)-octadecenoate</text>
        <dbReference type="Rhea" id="RHEA:64192"/>
        <dbReference type="ChEBI" id="CHEBI:15377"/>
        <dbReference type="ChEBI" id="CHEBI:30823"/>
        <dbReference type="ChEBI" id="CHEBI:32551"/>
        <dbReference type="ChEBI" id="CHEBI:149731"/>
    </reaction>
    <physiologicalReaction direction="left-to-right" evidence="26">
        <dbReference type="Rhea" id="RHEA:64193"/>
    </physiologicalReaction>
</comment>
<comment type="catalytic activity">
    <reaction evidence="9">
        <text>(9Z)-octadecenoate + glycine = N-(9Z-octadecenoyl)glycine + H2O</text>
        <dbReference type="Rhea" id="RHEA:51316"/>
        <dbReference type="ChEBI" id="CHEBI:15377"/>
        <dbReference type="ChEBI" id="CHEBI:30823"/>
        <dbReference type="ChEBI" id="CHEBI:57305"/>
        <dbReference type="ChEBI" id="CHEBI:133992"/>
    </reaction>
    <physiologicalReaction direction="right-to-left" evidence="9">
        <dbReference type="Rhea" id="RHEA:51318"/>
    </physiologicalReaction>
</comment>